<evidence type="ECO:0000313" key="2">
    <source>
        <dbReference type="Proteomes" id="UP001057402"/>
    </source>
</evidence>
<gene>
    <name evidence="1" type="ORF">MLD38_014008</name>
</gene>
<organism evidence="1 2">
    <name type="scientific">Melastoma candidum</name>
    <dbReference type="NCBI Taxonomy" id="119954"/>
    <lineage>
        <taxon>Eukaryota</taxon>
        <taxon>Viridiplantae</taxon>
        <taxon>Streptophyta</taxon>
        <taxon>Embryophyta</taxon>
        <taxon>Tracheophyta</taxon>
        <taxon>Spermatophyta</taxon>
        <taxon>Magnoliopsida</taxon>
        <taxon>eudicotyledons</taxon>
        <taxon>Gunneridae</taxon>
        <taxon>Pentapetalae</taxon>
        <taxon>rosids</taxon>
        <taxon>malvids</taxon>
        <taxon>Myrtales</taxon>
        <taxon>Melastomataceae</taxon>
        <taxon>Melastomatoideae</taxon>
        <taxon>Melastomateae</taxon>
        <taxon>Melastoma</taxon>
    </lineage>
</organism>
<sequence length="724" mass="79408">MPRKVSYGLDYDEDYGYDYEEVDDYRLDYDADDSGDVPIAREEPSRSTSNVWRCSICTYDNEEGLPACDICGVIRKTHIDVNNAKKTADNDNKCYGVSKMARSLFAQYAHQTSESALLLGEWGIDNKPKDSTILQQPGNNKENFDKLLQDFTSHDKKRSSIVPFKFDVQSPDDLVSSGLQLSKMGSKASASLKKDLPTERISTTSEENSNVVTSRGRHVNVIKSEHGSQLDIHASGSREVALEHGTSADEYKHQVLTSSSNSFSDESTNSAQKASSLKPYSHETWMLPEKGESVLTQLNIAIVGHVDSGKSTLSGRLLHLSGRISQKEMHKYEKEAKLQGKGSFAFAWALDESAEERERGITMTVAVAYFDTKKYHVVLLDSPGHKDFVPNMISGAIQADAAVLVIDASVGSFEAGMDGNKGQTREHAQLIRSFGIEQLIVAVNKMDAIEYSKERYELIKRQLGTFLRTSGFKDTSVQWVPMSAITNQNLDANPDDIRFSSWYKGPYLLKAIDSLPPPLRDFSRPLVMPVSDVIRSPSTGQISACGKLESGAMRAGLKVLVMPSGHLGTVKSMEHDSRPCTVARAGDHVAVVLQGVDGSRIIKGGVLCHPDFPISVAKHFELKVLTLEGASPILIGSQVELHIHHAMEAACVKKIISVLDPKTGEEMKKSPRILTPRQRAVIEVVLQGPVCAGEYSNCKALGRVSLRASGRTAAVGFVTRVIED</sequence>
<accession>A0ACB9REI5</accession>
<comment type="caution">
    <text evidence="1">The sequence shown here is derived from an EMBL/GenBank/DDBJ whole genome shotgun (WGS) entry which is preliminary data.</text>
</comment>
<protein>
    <submittedName>
        <fullName evidence="1">Uncharacterized protein</fullName>
    </submittedName>
</protein>
<evidence type="ECO:0000313" key="1">
    <source>
        <dbReference type="EMBL" id="KAI4376221.1"/>
    </source>
</evidence>
<name>A0ACB9REI5_9MYRT</name>
<keyword evidence="2" id="KW-1185">Reference proteome</keyword>
<reference evidence="2" key="1">
    <citation type="journal article" date="2023" name="Front. Plant Sci.">
        <title>Chromosomal-level genome assembly of Melastoma candidum provides insights into trichome evolution.</title>
        <authorList>
            <person name="Zhong Y."/>
            <person name="Wu W."/>
            <person name="Sun C."/>
            <person name="Zou P."/>
            <person name="Liu Y."/>
            <person name="Dai S."/>
            <person name="Zhou R."/>
        </authorList>
    </citation>
    <scope>NUCLEOTIDE SEQUENCE [LARGE SCALE GENOMIC DNA]</scope>
</reference>
<dbReference type="EMBL" id="CM042883">
    <property type="protein sequence ID" value="KAI4376221.1"/>
    <property type="molecule type" value="Genomic_DNA"/>
</dbReference>
<dbReference type="Proteomes" id="UP001057402">
    <property type="component" value="Chromosome 4"/>
</dbReference>
<proteinExistence type="predicted"/>